<proteinExistence type="predicted"/>
<feature type="region of interest" description="Disordered" evidence="1">
    <location>
        <begin position="48"/>
        <end position="166"/>
    </location>
</feature>
<accession>A0ABR3GJI0</accession>
<feature type="compositionally biased region" description="Acidic residues" evidence="1">
    <location>
        <begin position="107"/>
        <end position="116"/>
    </location>
</feature>
<sequence>MGRYQQFLDSRFDRKDSSDSAEAKAYSSPSDIVSAGMAELRAFQEFQRLQGMKTPPRTPEFSSIPRTSGDFLSLRSPPRHRSQPNSARFVRAESREVSARSSVVSDLFDDITDTEFEGTAGPHGQRKKSRKTPPRPGPPPRRSLPSLPEGYDDSTTKSPGESHETLHVCHSQISLTSTNVSACSHLDDAQSIRSNRKSREERVKARKAKDLSKHLQLMEVKKSEGKPVGDAESVISGTDSSTRPPSSVCGDLGEVGQSTPRRSNSGRRSSSDKSSRDLSIAVVLSEHLDSSVNSLPKNHLPENTQTPAICTQSPELASLGIENPHLPTPTQTACCSGREAEFEARMLAIERKNKLLEQALMAVIRSAMRGQAQRRTELLKANVLEELLDEIDLGEFPAAFAAGDQVN</sequence>
<name>A0ABR3GJI0_9PEZI</name>
<feature type="compositionally biased region" description="Basic and acidic residues" evidence="1">
    <location>
        <begin position="197"/>
        <end position="213"/>
    </location>
</feature>
<comment type="caution">
    <text evidence="2">The sequence shown here is derived from an EMBL/GenBank/DDBJ whole genome shotgun (WGS) entry which is preliminary data.</text>
</comment>
<evidence type="ECO:0000256" key="1">
    <source>
        <dbReference type="SAM" id="MobiDB-lite"/>
    </source>
</evidence>
<dbReference type="Proteomes" id="UP001447188">
    <property type="component" value="Unassembled WGS sequence"/>
</dbReference>
<dbReference type="EMBL" id="JBBBZM010000057">
    <property type="protein sequence ID" value="KAL0636046.1"/>
    <property type="molecule type" value="Genomic_DNA"/>
</dbReference>
<feature type="region of interest" description="Disordered" evidence="1">
    <location>
        <begin position="1"/>
        <end position="29"/>
    </location>
</feature>
<feature type="compositionally biased region" description="Polar residues" evidence="1">
    <location>
        <begin position="235"/>
        <end position="245"/>
    </location>
</feature>
<organism evidence="2 3">
    <name type="scientific">Discina gigas</name>
    <dbReference type="NCBI Taxonomy" id="1032678"/>
    <lineage>
        <taxon>Eukaryota</taxon>
        <taxon>Fungi</taxon>
        <taxon>Dikarya</taxon>
        <taxon>Ascomycota</taxon>
        <taxon>Pezizomycotina</taxon>
        <taxon>Pezizomycetes</taxon>
        <taxon>Pezizales</taxon>
        <taxon>Discinaceae</taxon>
        <taxon>Discina</taxon>
    </lineage>
</organism>
<feature type="compositionally biased region" description="Basic residues" evidence="1">
    <location>
        <begin position="124"/>
        <end position="133"/>
    </location>
</feature>
<feature type="compositionally biased region" description="Basic and acidic residues" evidence="1">
    <location>
        <begin position="219"/>
        <end position="229"/>
    </location>
</feature>
<feature type="compositionally biased region" description="Basic and acidic residues" evidence="1">
    <location>
        <begin position="10"/>
        <end position="22"/>
    </location>
</feature>
<feature type="region of interest" description="Disordered" evidence="1">
    <location>
        <begin position="191"/>
        <end position="277"/>
    </location>
</feature>
<evidence type="ECO:0000313" key="2">
    <source>
        <dbReference type="EMBL" id="KAL0636046.1"/>
    </source>
</evidence>
<keyword evidence="3" id="KW-1185">Reference proteome</keyword>
<gene>
    <name evidence="2" type="ORF">Q9L58_004952</name>
</gene>
<feature type="compositionally biased region" description="Low complexity" evidence="1">
    <location>
        <begin position="258"/>
        <end position="268"/>
    </location>
</feature>
<evidence type="ECO:0000313" key="3">
    <source>
        <dbReference type="Proteomes" id="UP001447188"/>
    </source>
</evidence>
<protein>
    <submittedName>
        <fullName evidence="2">Uncharacterized protein</fullName>
    </submittedName>
</protein>
<reference evidence="2 3" key="1">
    <citation type="submission" date="2024-02" db="EMBL/GenBank/DDBJ databases">
        <title>Discinaceae phylogenomics.</title>
        <authorList>
            <person name="Dirks A.C."/>
            <person name="James T.Y."/>
        </authorList>
    </citation>
    <scope>NUCLEOTIDE SEQUENCE [LARGE SCALE GENOMIC DNA]</scope>
    <source>
        <strain evidence="2 3">ACD0624</strain>
    </source>
</reference>